<feature type="transmembrane region" description="Helical" evidence="1">
    <location>
        <begin position="12"/>
        <end position="30"/>
    </location>
</feature>
<evidence type="ECO:0000256" key="1">
    <source>
        <dbReference type="SAM" id="Phobius"/>
    </source>
</evidence>
<dbReference type="Proteomes" id="UP001595075">
    <property type="component" value="Unassembled WGS sequence"/>
</dbReference>
<proteinExistence type="predicted"/>
<sequence>MQISSCSDLIHSLWNLGSHLLLHVFVAFITSSKRASLHFLDRGKKDALGTDPLSTHQPARHPPTSKLAHLSYSVLDLISLHTSSSSQTTTPTLLSYATILLSFVFNSSISVPVISSVYLTFSSVCDLDHDIPAHWSFFRVVPNSSDLNH</sequence>
<dbReference type="EMBL" id="JAZHXI010000010">
    <property type="protein sequence ID" value="KAL2067373.1"/>
    <property type="molecule type" value="Genomic_DNA"/>
</dbReference>
<accession>A0ABR4CE42</accession>
<organism evidence="2 3">
    <name type="scientific">Oculimacula yallundae</name>
    <dbReference type="NCBI Taxonomy" id="86028"/>
    <lineage>
        <taxon>Eukaryota</taxon>
        <taxon>Fungi</taxon>
        <taxon>Dikarya</taxon>
        <taxon>Ascomycota</taxon>
        <taxon>Pezizomycotina</taxon>
        <taxon>Leotiomycetes</taxon>
        <taxon>Helotiales</taxon>
        <taxon>Ploettnerulaceae</taxon>
        <taxon>Oculimacula</taxon>
    </lineage>
</organism>
<name>A0ABR4CE42_9HELO</name>
<keyword evidence="1" id="KW-0812">Transmembrane</keyword>
<feature type="transmembrane region" description="Helical" evidence="1">
    <location>
        <begin position="93"/>
        <end position="114"/>
    </location>
</feature>
<keyword evidence="1" id="KW-1133">Transmembrane helix</keyword>
<evidence type="ECO:0000313" key="2">
    <source>
        <dbReference type="EMBL" id="KAL2067373.1"/>
    </source>
</evidence>
<evidence type="ECO:0000313" key="3">
    <source>
        <dbReference type="Proteomes" id="UP001595075"/>
    </source>
</evidence>
<keyword evidence="3" id="KW-1185">Reference proteome</keyword>
<protein>
    <submittedName>
        <fullName evidence="2">Uncharacterized protein</fullName>
    </submittedName>
</protein>
<reference evidence="2 3" key="1">
    <citation type="journal article" date="2024" name="Commun. Biol.">
        <title>Comparative genomic analysis of thermophilic fungi reveals convergent evolutionary adaptations and gene losses.</title>
        <authorList>
            <person name="Steindorff A.S."/>
            <person name="Aguilar-Pontes M.V."/>
            <person name="Robinson A.J."/>
            <person name="Andreopoulos B."/>
            <person name="LaButti K."/>
            <person name="Kuo A."/>
            <person name="Mondo S."/>
            <person name="Riley R."/>
            <person name="Otillar R."/>
            <person name="Haridas S."/>
            <person name="Lipzen A."/>
            <person name="Grimwood J."/>
            <person name="Schmutz J."/>
            <person name="Clum A."/>
            <person name="Reid I.D."/>
            <person name="Moisan M.C."/>
            <person name="Butler G."/>
            <person name="Nguyen T.T.M."/>
            <person name="Dewar K."/>
            <person name="Conant G."/>
            <person name="Drula E."/>
            <person name="Henrissat B."/>
            <person name="Hansel C."/>
            <person name="Singer S."/>
            <person name="Hutchinson M.I."/>
            <person name="de Vries R.P."/>
            <person name="Natvig D.O."/>
            <person name="Powell A.J."/>
            <person name="Tsang A."/>
            <person name="Grigoriev I.V."/>
        </authorList>
    </citation>
    <scope>NUCLEOTIDE SEQUENCE [LARGE SCALE GENOMIC DNA]</scope>
    <source>
        <strain evidence="2 3">CBS 494.80</strain>
    </source>
</reference>
<gene>
    <name evidence="2" type="ORF">VTL71DRAFT_1798</name>
</gene>
<comment type="caution">
    <text evidence="2">The sequence shown here is derived from an EMBL/GenBank/DDBJ whole genome shotgun (WGS) entry which is preliminary data.</text>
</comment>
<keyword evidence="1" id="KW-0472">Membrane</keyword>